<proteinExistence type="predicted"/>
<dbReference type="AlphaFoldDB" id="A0A9Q0M5M2"/>
<protein>
    <submittedName>
        <fullName evidence="1">Uncharacterized protein</fullName>
    </submittedName>
</protein>
<evidence type="ECO:0000313" key="2">
    <source>
        <dbReference type="Proteomes" id="UP001142055"/>
    </source>
</evidence>
<reference evidence="1" key="1">
    <citation type="submission" date="2022-12" db="EMBL/GenBank/DDBJ databases">
        <title>Genome assemblies of Blomia tropicalis.</title>
        <authorList>
            <person name="Cui Y."/>
        </authorList>
    </citation>
    <scope>NUCLEOTIDE SEQUENCE</scope>
    <source>
        <tissue evidence="1">Adult mites</tissue>
    </source>
</reference>
<comment type="caution">
    <text evidence="1">The sequence shown here is derived from an EMBL/GenBank/DDBJ whole genome shotgun (WGS) entry which is preliminary data.</text>
</comment>
<keyword evidence="2" id="KW-1185">Reference proteome</keyword>
<name>A0A9Q0M5M2_BLOTA</name>
<gene>
    <name evidence="1" type="ORF">RDWZM_006210</name>
</gene>
<organism evidence="1 2">
    <name type="scientific">Blomia tropicalis</name>
    <name type="common">Mite</name>
    <dbReference type="NCBI Taxonomy" id="40697"/>
    <lineage>
        <taxon>Eukaryota</taxon>
        <taxon>Metazoa</taxon>
        <taxon>Ecdysozoa</taxon>
        <taxon>Arthropoda</taxon>
        <taxon>Chelicerata</taxon>
        <taxon>Arachnida</taxon>
        <taxon>Acari</taxon>
        <taxon>Acariformes</taxon>
        <taxon>Sarcoptiformes</taxon>
        <taxon>Astigmata</taxon>
        <taxon>Glycyphagoidea</taxon>
        <taxon>Echimyopodidae</taxon>
        <taxon>Blomia</taxon>
    </lineage>
</organism>
<evidence type="ECO:0000313" key="1">
    <source>
        <dbReference type="EMBL" id="KAJ6220398.1"/>
    </source>
</evidence>
<sequence length="226" mass="26309">MESLYRKITLTLAILAIIICGTYASQQKKWKKKYSEVVQTLSAGKSVPDMTLPSVRDYLSTELTNNVFHDLQTSYLAHTDYDSKKNHRFTFESYNTYLTSDVTVKYGWENGKPILTCHGGFSEKFQIKIKLPIKFYIEKKKVKKPKSKKGNYINWSAWFINQPKENDIEIYNLPNCVSRNHEANYKFIIAKSLGSEGYKNIVLRAIMDEIYNQLESKKISKGYKRI</sequence>
<accession>A0A9Q0M5M2</accession>
<dbReference type="EMBL" id="JAPWDV010000002">
    <property type="protein sequence ID" value="KAJ6220398.1"/>
    <property type="molecule type" value="Genomic_DNA"/>
</dbReference>
<dbReference type="Proteomes" id="UP001142055">
    <property type="component" value="Chromosome 2"/>
</dbReference>